<dbReference type="Gene3D" id="2.60.40.10">
    <property type="entry name" value="Immunoglobulins"/>
    <property type="match status" value="1"/>
</dbReference>
<keyword evidence="4" id="KW-1185">Reference proteome</keyword>
<dbReference type="InterPro" id="IPR013783">
    <property type="entry name" value="Ig-like_fold"/>
</dbReference>
<dbReference type="RefSeq" id="WP_076929290.1">
    <property type="nucleotide sequence ID" value="NZ_LT605205.1"/>
</dbReference>
<dbReference type="STRING" id="1642647.PSM36_0945"/>
<organism evidence="3 4">
    <name type="scientific">Proteiniphilum saccharofermentans</name>
    <dbReference type="NCBI Taxonomy" id="1642647"/>
    <lineage>
        <taxon>Bacteria</taxon>
        <taxon>Pseudomonadati</taxon>
        <taxon>Bacteroidota</taxon>
        <taxon>Bacteroidia</taxon>
        <taxon>Bacteroidales</taxon>
        <taxon>Dysgonomonadaceae</taxon>
        <taxon>Proteiniphilum</taxon>
    </lineage>
</organism>
<gene>
    <name evidence="3" type="ORF">PSM36_0945</name>
</gene>
<dbReference type="EMBL" id="LT605205">
    <property type="protein sequence ID" value="SCD19771.1"/>
    <property type="molecule type" value="Genomic_DNA"/>
</dbReference>
<keyword evidence="1" id="KW-0732">Signal</keyword>
<feature type="chain" id="PRO_5012322669" evidence="1">
    <location>
        <begin position="21"/>
        <end position="999"/>
    </location>
</feature>
<evidence type="ECO:0000259" key="2">
    <source>
        <dbReference type="Pfam" id="PF07715"/>
    </source>
</evidence>
<name>A0A1R3SW46_9BACT</name>
<accession>A0A1R3SW46</accession>
<evidence type="ECO:0000313" key="3">
    <source>
        <dbReference type="EMBL" id="SCD19771.1"/>
    </source>
</evidence>
<dbReference type="InterPro" id="IPR012910">
    <property type="entry name" value="Plug_dom"/>
</dbReference>
<dbReference type="SUPFAM" id="SSF49464">
    <property type="entry name" value="Carboxypeptidase regulatory domain-like"/>
    <property type="match status" value="1"/>
</dbReference>
<dbReference type="KEGG" id="psac:PSM36_0945"/>
<proteinExistence type="predicted"/>
<protein>
    <submittedName>
        <fullName evidence="3">SusC/RagA family</fullName>
    </submittedName>
</protein>
<reference evidence="4" key="1">
    <citation type="submission" date="2016-08" db="EMBL/GenBank/DDBJ databases">
        <authorList>
            <person name="Wibberg D."/>
        </authorList>
    </citation>
    <scope>NUCLEOTIDE SEQUENCE [LARGE SCALE GENOMIC DNA]</scope>
</reference>
<dbReference type="Gene3D" id="2.170.130.10">
    <property type="entry name" value="TonB-dependent receptor, plug domain"/>
    <property type="match status" value="1"/>
</dbReference>
<feature type="domain" description="TonB-dependent receptor plug" evidence="2">
    <location>
        <begin position="116"/>
        <end position="218"/>
    </location>
</feature>
<evidence type="ECO:0000256" key="1">
    <source>
        <dbReference type="SAM" id="SignalP"/>
    </source>
</evidence>
<evidence type="ECO:0000313" key="4">
    <source>
        <dbReference type="Proteomes" id="UP000187464"/>
    </source>
</evidence>
<dbReference type="SUPFAM" id="SSF56935">
    <property type="entry name" value="Porins"/>
    <property type="match status" value="1"/>
</dbReference>
<dbReference type="NCBIfam" id="TIGR04056">
    <property type="entry name" value="OMP_RagA_SusC"/>
    <property type="match status" value="1"/>
</dbReference>
<dbReference type="Pfam" id="PF07715">
    <property type="entry name" value="Plug"/>
    <property type="match status" value="1"/>
</dbReference>
<dbReference type="InterPro" id="IPR023996">
    <property type="entry name" value="TonB-dep_OMP_SusC/RagA"/>
</dbReference>
<dbReference type="InterPro" id="IPR008969">
    <property type="entry name" value="CarboxyPept-like_regulatory"/>
</dbReference>
<feature type="signal peptide" evidence="1">
    <location>
        <begin position="1"/>
        <end position="20"/>
    </location>
</feature>
<dbReference type="Proteomes" id="UP000187464">
    <property type="component" value="Chromosome I"/>
</dbReference>
<sequence length="999" mass="111373">MKNKILMLLVSIAVSFVAVGQDTSTLKGRVVDSKGNPVSGVAIYNAINNQLIASTDYNGNFEVKTIEGDQLLIEASEGYRKEVTVTDFSQELTVTMDLSASLVDIGFGFERELALSTAAVSRTDIEDIDKRSAMNLANSLFGNVLGLTSLQNSDVIWGTPAWFSIRGLQTLSDNNILVLVDGFERPINTLTLEEVESVSVLRDAAAVALYGYKGVNGILSVKTKRGKIDSREVKVSYDHAFTSQSRLPEFANAYTYASALNEALANDGLPDRYNQNELNAFRDGTYPYLYADVNWLDEVFRNNGASNMYNISFRGGGTFMRYFTVATLQSNSGFINENNAVSDYSTQMKFSKLNLRTNLDMDLTNTTKMQVNLQGVLSEFNRPGLGSDNLMTKLYTVPSAAYPVQTHDGFWGGNSIWGTNMNPVALIQSRGFSKGHNRALYADAKLTQDLSVLTEGLSASVRVGYDNFAAYWEGSIKDYQWASDAVDLSSGIPVDTSRVQGGNIGKLNYSSSLDYQTRHFNFVGNIDYKKSFGEHDLFTSFIYSTDKKVQKNRYNTNFRQNFAAYLNYIYKEKYITDMALVYSGSNRLAPNHKYAFSPTLSAAWVVSREEFMQNIDFIDFLKLRASAGLINADFIPANDYWSQNFGGGNGYPLGNNAAWYDGTREYYLPTENIKNERALKYNFGIDASIFKDINLSGDIFFERRDNIFVSGYYTVSAVLGNYPSFANEGVVNSHGFELGASINKKVRDFSYNLGGKFTLAKSKIIEQLEEEKPYEYLRSTGKPVGQLFGLEAIGFFIDENDILNSPAQEFSTVRPGDIKYKDQNGDGVINDYDIVPIGYNSAIPEMYFSFDLGAEWKGIGISASFQGVGNYSTMLMTPSVYKPLIDNTTISTHYYENRWTPETAGTAKYPRLTTLANENNYRNNTVWLADASYLKLRNCEVYYKFPEQVISGININNARLYVRGVDLLTFDKIKIADPESTGIAFPLTRSVHVGLAIGF</sequence>
<dbReference type="InterPro" id="IPR037066">
    <property type="entry name" value="Plug_dom_sf"/>
</dbReference>
<dbReference type="AlphaFoldDB" id="A0A1R3SW46"/>